<dbReference type="InterPro" id="IPR050951">
    <property type="entry name" value="Retrovirus_Pol_polyprotein"/>
</dbReference>
<dbReference type="InterPro" id="IPR043128">
    <property type="entry name" value="Rev_trsase/Diguanyl_cyclase"/>
</dbReference>
<sequence length="747" mass="84707">MTYKYIHLDLWFKGLLNDKPATAHIQREARIVNNLKAKLLVGMDILGPEKIDLLFTSEKIVINSCEGLVVPITTTSRTGQPVKQNVQTVKKVLIEPHTLSKVPIWLWGTAELPDGTLMFQPEYHSATQRLAEGDGAIYAHVVDSQMTFVQIRNDSDKQIVLGRHAHLGYISECLEENCYLVSPEAHSLAGKAPSKIHRSLWVRTALTATSILCRITQAAFTGTSTLPHHEDLKSRISSNVVALAIQSLNQSLETILPNGITTYGQAEISARYSKVVNRYPDLWADKGWVAKVPELDWMTIPLVNGWDPTKVAAKRQIDRILQAHRGYTWAYIDNIVVFSETLEDHLIHLNNVFNLLASLDIVLAPTKTFLGFPSTTLLSQKVDSFGMAAASEKIQAISGLTFPITLQDLEHYLWLTGWIRDYVPYYAQIVEPLQSRKTEMLKGLAKSGAKQKRAARSTRLVDPTEKERASFDCLQAILSKGGFLHHFDSNRRLYIDLDSSKRGVGVIVYHVKGDPDPQKTTDIRKSDIQPIMFLSKLLLTAESHYWPTELEMAGLVWAIKKLCHLVDSTVKPVIIYTNHSAITSIAKQASLSSLNIDKLNNRLIRASQYLAQFDINMRYKLEVGAMLVEAIKVLFMLERYNNRGAFNVTLVEMGDELKDRLKQAYMTDECWSKIWEEIRGKDSAPTAAFLDFCMHNDLIYLINHDERERLVVPKTLEKEVFKLSHDSSNHQDFHRAFDRRMTSMYFD</sequence>
<dbReference type="GO" id="GO:0016787">
    <property type="term" value="F:hydrolase activity"/>
    <property type="evidence" value="ECO:0007669"/>
    <property type="project" value="UniProtKB-KW"/>
</dbReference>
<evidence type="ECO:0000313" key="9">
    <source>
        <dbReference type="Proteomes" id="UP000192927"/>
    </source>
</evidence>
<keyword evidence="4" id="KW-0255">Endonuclease</keyword>
<dbReference type="Pfam" id="PF17917">
    <property type="entry name" value="RT_RNaseH"/>
    <property type="match status" value="1"/>
</dbReference>
<evidence type="ECO:0000256" key="3">
    <source>
        <dbReference type="ARBA" id="ARBA00022722"/>
    </source>
</evidence>
<evidence type="ECO:0000256" key="5">
    <source>
        <dbReference type="ARBA" id="ARBA00022801"/>
    </source>
</evidence>
<dbReference type="Proteomes" id="UP000192927">
    <property type="component" value="Unassembled WGS sequence"/>
</dbReference>
<feature type="domain" description="Reverse transcriptase RNase H-like" evidence="7">
    <location>
        <begin position="488"/>
        <end position="613"/>
    </location>
</feature>
<evidence type="ECO:0000256" key="2">
    <source>
        <dbReference type="ARBA" id="ARBA00022695"/>
    </source>
</evidence>
<evidence type="ECO:0000259" key="7">
    <source>
        <dbReference type="Pfam" id="PF17917"/>
    </source>
</evidence>
<protein>
    <submittedName>
        <fullName evidence="8">Reverse partial</fullName>
    </submittedName>
</protein>
<keyword evidence="9" id="KW-1185">Reference proteome</keyword>
<proteinExistence type="predicted"/>
<dbReference type="AlphaFoldDB" id="A0A1W5CSM6"/>
<keyword evidence="2" id="KW-0548">Nucleotidyltransferase</keyword>
<dbReference type="PANTHER" id="PTHR37984">
    <property type="entry name" value="PROTEIN CBG26694"/>
    <property type="match status" value="1"/>
</dbReference>
<dbReference type="SUPFAM" id="SSF56672">
    <property type="entry name" value="DNA/RNA polymerases"/>
    <property type="match status" value="1"/>
</dbReference>
<dbReference type="Gene3D" id="1.10.340.70">
    <property type="match status" value="1"/>
</dbReference>
<dbReference type="Gene3D" id="3.30.70.270">
    <property type="match status" value="2"/>
</dbReference>
<dbReference type="GO" id="GO:0004519">
    <property type="term" value="F:endonuclease activity"/>
    <property type="evidence" value="ECO:0007669"/>
    <property type="project" value="UniProtKB-KW"/>
</dbReference>
<keyword evidence="3" id="KW-0540">Nuclease</keyword>
<keyword evidence="5" id="KW-0378">Hydrolase</keyword>
<evidence type="ECO:0000256" key="6">
    <source>
        <dbReference type="ARBA" id="ARBA00022918"/>
    </source>
</evidence>
<keyword evidence="6" id="KW-0695">RNA-directed DNA polymerase</keyword>
<dbReference type="PANTHER" id="PTHR37984:SF5">
    <property type="entry name" value="PROTEIN NYNRIN-LIKE"/>
    <property type="match status" value="1"/>
</dbReference>
<dbReference type="GO" id="GO:0003964">
    <property type="term" value="F:RNA-directed DNA polymerase activity"/>
    <property type="evidence" value="ECO:0007669"/>
    <property type="project" value="UniProtKB-KW"/>
</dbReference>
<evidence type="ECO:0000256" key="1">
    <source>
        <dbReference type="ARBA" id="ARBA00022679"/>
    </source>
</evidence>
<evidence type="ECO:0000313" key="8">
    <source>
        <dbReference type="EMBL" id="SLM33821.1"/>
    </source>
</evidence>
<dbReference type="EMBL" id="FWEW01000129">
    <property type="protein sequence ID" value="SLM33821.1"/>
    <property type="molecule type" value="Genomic_DNA"/>
</dbReference>
<keyword evidence="1" id="KW-0808">Transferase</keyword>
<name>A0A1W5CSM6_9LECA</name>
<dbReference type="InterPro" id="IPR041373">
    <property type="entry name" value="RT_RNaseH"/>
</dbReference>
<accession>A0A1W5CSM6</accession>
<organism evidence="8 9">
    <name type="scientific">Lasallia pustulata</name>
    <dbReference type="NCBI Taxonomy" id="136370"/>
    <lineage>
        <taxon>Eukaryota</taxon>
        <taxon>Fungi</taxon>
        <taxon>Dikarya</taxon>
        <taxon>Ascomycota</taxon>
        <taxon>Pezizomycotina</taxon>
        <taxon>Lecanoromycetes</taxon>
        <taxon>OSLEUM clade</taxon>
        <taxon>Umbilicariomycetidae</taxon>
        <taxon>Umbilicariales</taxon>
        <taxon>Umbilicariaceae</taxon>
        <taxon>Lasallia</taxon>
    </lineage>
</organism>
<dbReference type="InterPro" id="IPR043502">
    <property type="entry name" value="DNA/RNA_pol_sf"/>
</dbReference>
<reference evidence="9" key="1">
    <citation type="submission" date="2017-03" db="EMBL/GenBank/DDBJ databases">
        <authorList>
            <person name="Sharma R."/>
            <person name="Thines M."/>
        </authorList>
    </citation>
    <scope>NUCLEOTIDE SEQUENCE [LARGE SCALE GENOMIC DNA]</scope>
</reference>
<evidence type="ECO:0000256" key="4">
    <source>
        <dbReference type="ARBA" id="ARBA00022759"/>
    </source>
</evidence>